<proteinExistence type="predicted"/>
<comment type="caution">
    <text evidence="2">The sequence shown here is derived from an EMBL/GenBank/DDBJ whole genome shotgun (WGS) entry which is preliminary data.</text>
</comment>
<organism evidence="2 3">
    <name type="scientific">Sclerotinia borealis (strain F-4128)</name>
    <dbReference type="NCBI Taxonomy" id="1432307"/>
    <lineage>
        <taxon>Eukaryota</taxon>
        <taxon>Fungi</taxon>
        <taxon>Dikarya</taxon>
        <taxon>Ascomycota</taxon>
        <taxon>Pezizomycotina</taxon>
        <taxon>Leotiomycetes</taxon>
        <taxon>Helotiales</taxon>
        <taxon>Sclerotiniaceae</taxon>
        <taxon>Sclerotinia</taxon>
    </lineage>
</organism>
<evidence type="ECO:0000313" key="2">
    <source>
        <dbReference type="EMBL" id="ESZ96110.1"/>
    </source>
</evidence>
<accession>W9CNM7</accession>
<keyword evidence="1" id="KW-1133">Transmembrane helix</keyword>
<dbReference type="HOGENOM" id="CLU_1372925_0_0_1"/>
<evidence type="ECO:0000256" key="1">
    <source>
        <dbReference type="SAM" id="Phobius"/>
    </source>
</evidence>
<keyword evidence="1" id="KW-0472">Membrane</keyword>
<sequence>MLPNKSFTQIPTFYFPIPFGTVTPETQPLLEYQRSTLRTHSYIHPSRNSYILNRDLRKNRQKTVCSLIIQIQASFAVLLFIFVVYVAVFDHMGWNGVREKDGERKSHFELGHYGADVLAYHRNDTGVFDVAVEQATPLGMTQLKGVEFAIVYFMAFLAALVARSPGYLMSKWGACVGCDEFSDEELEERCEQQALIAGE</sequence>
<reference evidence="2" key="1">
    <citation type="journal article" date="2014" name="Genome Announc.">
        <title>Draft genome sequence of Sclerotinia borealis, a psychrophilic plant pathogenic fungus.</title>
        <authorList>
            <person name="Mardanov A.V."/>
            <person name="Beletsky A.V."/>
            <person name="Kadnikov V.V."/>
            <person name="Ignatov A.N."/>
            <person name="Ravin N.V."/>
        </authorList>
    </citation>
    <scope>NUCLEOTIDE SEQUENCE [LARGE SCALE GENOMIC DNA]</scope>
    <source>
        <strain evidence="2">F-4128</strain>
    </source>
</reference>
<feature type="transmembrane region" description="Helical" evidence="1">
    <location>
        <begin position="145"/>
        <end position="162"/>
    </location>
</feature>
<keyword evidence="3" id="KW-1185">Reference proteome</keyword>
<dbReference type="Proteomes" id="UP000019487">
    <property type="component" value="Unassembled WGS sequence"/>
</dbReference>
<gene>
    <name evidence="2" type="ORF">SBOR_3499</name>
</gene>
<dbReference type="AlphaFoldDB" id="W9CNM7"/>
<feature type="transmembrane region" description="Helical" evidence="1">
    <location>
        <begin position="64"/>
        <end position="88"/>
    </location>
</feature>
<dbReference type="EMBL" id="AYSA01000153">
    <property type="protein sequence ID" value="ESZ96110.1"/>
    <property type="molecule type" value="Genomic_DNA"/>
</dbReference>
<keyword evidence="1" id="KW-0812">Transmembrane</keyword>
<name>W9CNM7_SCLBF</name>
<evidence type="ECO:0000313" key="3">
    <source>
        <dbReference type="Proteomes" id="UP000019487"/>
    </source>
</evidence>
<protein>
    <submittedName>
        <fullName evidence="2">Uncharacterized protein</fullName>
    </submittedName>
</protein>